<reference evidence="8 9" key="1">
    <citation type="submission" date="2015-06" db="EMBL/GenBank/DDBJ databases">
        <title>Draft genome of the ant-associated black yeast Phialophora attae CBS 131958.</title>
        <authorList>
            <person name="Moreno L.F."/>
            <person name="Stielow B.J."/>
            <person name="de Hoog S."/>
            <person name="Vicente V.A."/>
            <person name="Weiss V.A."/>
            <person name="de Vries M."/>
            <person name="Cruz L.M."/>
            <person name="Souza E.M."/>
        </authorList>
    </citation>
    <scope>NUCLEOTIDE SEQUENCE [LARGE SCALE GENOMIC DNA]</scope>
    <source>
        <strain evidence="8 9">CBS 131958</strain>
    </source>
</reference>
<dbReference type="STRING" id="1664694.A0A0N1GXR6"/>
<feature type="compositionally biased region" description="Acidic residues" evidence="6">
    <location>
        <begin position="493"/>
        <end position="510"/>
    </location>
</feature>
<comment type="caution">
    <text evidence="8">The sequence shown here is derived from an EMBL/GenBank/DDBJ whole genome shotgun (WGS) entry which is preliminary data.</text>
</comment>
<sequence>MRLTVFSAVVARVSSGRSSPGAFVCRACRGLSSKTETRPAARWQRGPSGVRSVRRYTRSFSTTRARNGKTYDLSAERRVIRLYGPDAGRFLDGLLPIKTTRTQSKAVGILSASGWPPPIYTAFLTAQGRILVDVFLYRWPAALTPDAPLEHDTWYLECDASSVDLLMQHLKKHKLRSKFRLEVMPEDKVSVIYSTDDMTDVFAAYTSKNLLFAGGNEIRPSLLRAANDDGQSSTIDPPQASYRLLVNRNSEARSTVGGALQDVATPDAYRADRYAMGLAEGPVELTTLHALPQESNLDLLNGIDFHKGCYLGQELTIRTHHTGVVRKRILPVKLYQRPRKVATEDDARPPTPESSETTTSDAEDGSLWPSELTPPPGANITKVSTGASRRQRSTGKFLGSVGNLGLALCRLESMTDIQLTGGETTGAYSPEDEFQITWRDGDDGEGSGEGQEAKTVYVRAVVPEWLRRGIEASLKRKERHQPRREAIGSSNAAEEEDGELEEEVEPEEEAVAPVTPGSGLGAS</sequence>
<keyword evidence="3" id="KW-0496">Mitochondrion</keyword>
<organism evidence="8 9">
    <name type="scientific">Cyphellophora attinorum</name>
    <dbReference type="NCBI Taxonomy" id="1664694"/>
    <lineage>
        <taxon>Eukaryota</taxon>
        <taxon>Fungi</taxon>
        <taxon>Dikarya</taxon>
        <taxon>Ascomycota</taxon>
        <taxon>Pezizomycotina</taxon>
        <taxon>Eurotiomycetes</taxon>
        <taxon>Chaetothyriomycetidae</taxon>
        <taxon>Chaetothyriales</taxon>
        <taxon>Cyphellophoraceae</taxon>
        <taxon>Cyphellophora</taxon>
    </lineage>
</organism>
<dbReference type="NCBIfam" id="TIGR03317">
    <property type="entry name" value="ygfZ_signature"/>
    <property type="match status" value="1"/>
</dbReference>
<dbReference type="InterPro" id="IPR045179">
    <property type="entry name" value="YgfZ/GcvT"/>
</dbReference>
<dbReference type="InterPro" id="IPR057460">
    <property type="entry name" value="CAF17_C"/>
</dbReference>
<name>A0A0N1GXR6_9EURO</name>
<keyword evidence="2" id="KW-0809">Transit peptide</keyword>
<gene>
    <name evidence="8" type="ORF">AB675_1387</name>
</gene>
<dbReference type="InterPro" id="IPR017703">
    <property type="entry name" value="YgfZ/GCV_T_CS"/>
</dbReference>
<dbReference type="GO" id="GO:0005759">
    <property type="term" value="C:mitochondrial matrix"/>
    <property type="evidence" value="ECO:0007669"/>
    <property type="project" value="UniProtKB-SubCell"/>
</dbReference>
<evidence type="ECO:0000313" key="8">
    <source>
        <dbReference type="EMBL" id="KPI35155.1"/>
    </source>
</evidence>
<accession>A0A0N1GXR6</accession>
<dbReference type="GO" id="GO:0016740">
    <property type="term" value="F:transferase activity"/>
    <property type="evidence" value="ECO:0007669"/>
    <property type="project" value="UniProtKB-KW"/>
</dbReference>
<evidence type="ECO:0000259" key="7">
    <source>
        <dbReference type="Pfam" id="PF25455"/>
    </source>
</evidence>
<protein>
    <recommendedName>
        <fullName evidence="5">Iron-sulfur cluster assembly factor IBA57 homolog, mitochondrial</fullName>
    </recommendedName>
</protein>
<evidence type="ECO:0000256" key="4">
    <source>
        <dbReference type="ARBA" id="ARBA00093447"/>
    </source>
</evidence>
<feature type="region of interest" description="Disordered" evidence="6">
    <location>
        <begin position="472"/>
        <end position="523"/>
    </location>
</feature>
<dbReference type="PANTHER" id="PTHR22602">
    <property type="entry name" value="TRANSFERASE CAF17, MITOCHONDRIAL-RELATED"/>
    <property type="match status" value="1"/>
</dbReference>
<keyword evidence="8" id="KW-0808">Transferase</keyword>
<dbReference type="Proteomes" id="UP000038010">
    <property type="component" value="Unassembled WGS sequence"/>
</dbReference>
<evidence type="ECO:0000256" key="5">
    <source>
        <dbReference type="ARBA" id="ARBA00093637"/>
    </source>
</evidence>
<evidence type="ECO:0000313" key="9">
    <source>
        <dbReference type="Proteomes" id="UP000038010"/>
    </source>
</evidence>
<dbReference type="Pfam" id="PF25455">
    <property type="entry name" value="Beta-barrel_CAF17_C"/>
    <property type="match status" value="1"/>
</dbReference>
<dbReference type="Gene3D" id="3.30.1360.120">
    <property type="entry name" value="Probable tRNA modification gtpase trme, domain 1"/>
    <property type="match status" value="1"/>
</dbReference>
<dbReference type="EMBL" id="LFJN01000044">
    <property type="protein sequence ID" value="KPI35155.1"/>
    <property type="molecule type" value="Genomic_DNA"/>
</dbReference>
<dbReference type="AlphaFoldDB" id="A0A0N1GXR6"/>
<dbReference type="OrthoDB" id="191995at2759"/>
<dbReference type="RefSeq" id="XP_017995118.1">
    <property type="nucleotide sequence ID" value="XM_018141272.1"/>
</dbReference>
<feature type="domain" description="CAF17 C-terminal" evidence="7">
    <location>
        <begin position="326"/>
        <end position="425"/>
    </location>
</feature>
<evidence type="ECO:0000256" key="2">
    <source>
        <dbReference type="ARBA" id="ARBA00022946"/>
    </source>
</evidence>
<feature type="region of interest" description="Disordered" evidence="6">
    <location>
        <begin position="340"/>
        <end position="396"/>
    </location>
</feature>
<proteinExistence type="inferred from homology"/>
<dbReference type="SUPFAM" id="SSF103025">
    <property type="entry name" value="Folate-binding domain"/>
    <property type="match status" value="1"/>
</dbReference>
<dbReference type="GeneID" id="28733152"/>
<dbReference type="InterPro" id="IPR027266">
    <property type="entry name" value="TrmE/GcvT-like"/>
</dbReference>
<dbReference type="PANTHER" id="PTHR22602:SF0">
    <property type="entry name" value="TRANSFERASE CAF17, MITOCHONDRIAL-RELATED"/>
    <property type="match status" value="1"/>
</dbReference>
<comment type="subcellular location">
    <subcellularLocation>
        <location evidence="1">Mitochondrion matrix</location>
    </subcellularLocation>
</comment>
<evidence type="ECO:0000256" key="6">
    <source>
        <dbReference type="SAM" id="MobiDB-lite"/>
    </source>
</evidence>
<dbReference type="GO" id="GO:0016226">
    <property type="term" value="P:iron-sulfur cluster assembly"/>
    <property type="evidence" value="ECO:0007669"/>
    <property type="project" value="TreeGrafter"/>
</dbReference>
<comment type="similarity">
    <text evidence="4">Belongs to the GcvT family. CAF17/IBA57 subfamily.</text>
</comment>
<dbReference type="VEuPathDB" id="FungiDB:AB675_1387"/>
<keyword evidence="9" id="KW-1185">Reference proteome</keyword>
<evidence type="ECO:0000256" key="3">
    <source>
        <dbReference type="ARBA" id="ARBA00023128"/>
    </source>
</evidence>
<evidence type="ECO:0000256" key="1">
    <source>
        <dbReference type="ARBA" id="ARBA00004305"/>
    </source>
</evidence>